<accession>A0A164S989</accession>
<dbReference type="Proteomes" id="UP000076722">
    <property type="component" value="Unassembled WGS sequence"/>
</dbReference>
<proteinExistence type="predicted"/>
<organism evidence="1 2">
    <name type="scientific">Sistotremastrum niveocremeum HHB9708</name>
    <dbReference type="NCBI Taxonomy" id="1314777"/>
    <lineage>
        <taxon>Eukaryota</taxon>
        <taxon>Fungi</taxon>
        <taxon>Dikarya</taxon>
        <taxon>Basidiomycota</taxon>
        <taxon>Agaricomycotina</taxon>
        <taxon>Agaricomycetes</taxon>
        <taxon>Sistotremastrales</taxon>
        <taxon>Sistotremastraceae</taxon>
        <taxon>Sertulicium</taxon>
        <taxon>Sertulicium niveocremeum</taxon>
    </lineage>
</organism>
<evidence type="ECO:0000313" key="2">
    <source>
        <dbReference type="Proteomes" id="UP000076722"/>
    </source>
</evidence>
<name>A0A164S989_9AGAM</name>
<gene>
    <name evidence="1" type="ORF">SISNIDRAFT_456871</name>
</gene>
<dbReference type="OrthoDB" id="3185196at2759"/>
<sequence length="81" mass="9632">MSDNILPGDVVAVNVQHLGRREGVVVGSHYDVSGRHIVEIQFDHGDYYHEWYPLVTRVKRTTYYRTLPGHRTRYVERDVYW</sequence>
<protein>
    <submittedName>
        <fullName evidence="1">Uncharacterized protein</fullName>
    </submittedName>
</protein>
<dbReference type="EMBL" id="KV419416">
    <property type="protein sequence ID" value="KZS91262.1"/>
    <property type="molecule type" value="Genomic_DNA"/>
</dbReference>
<keyword evidence="2" id="KW-1185">Reference proteome</keyword>
<reference evidence="1 2" key="1">
    <citation type="journal article" date="2016" name="Mol. Biol. Evol.">
        <title>Comparative Genomics of Early-Diverging Mushroom-Forming Fungi Provides Insights into the Origins of Lignocellulose Decay Capabilities.</title>
        <authorList>
            <person name="Nagy L.G."/>
            <person name="Riley R."/>
            <person name="Tritt A."/>
            <person name="Adam C."/>
            <person name="Daum C."/>
            <person name="Floudas D."/>
            <person name="Sun H."/>
            <person name="Yadav J.S."/>
            <person name="Pangilinan J."/>
            <person name="Larsson K.H."/>
            <person name="Matsuura K."/>
            <person name="Barry K."/>
            <person name="Labutti K."/>
            <person name="Kuo R."/>
            <person name="Ohm R.A."/>
            <person name="Bhattacharya S.S."/>
            <person name="Shirouzu T."/>
            <person name="Yoshinaga Y."/>
            <person name="Martin F.M."/>
            <person name="Grigoriev I.V."/>
            <person name="Hibbett D.S."/>
        </authorList>
    </citation>
    <scope>NUCLEOTIDE SEQUENCE [LARGE SCALE GENOMIC DNA]</scope>
    <source>
        <strain evidence="1 2">HHB9708</strain>
    </source>
</reference>
<evidence type="ECO:0000313" key="1">
    <source>
        <dbReference type="EMBL" id="KZS91262.1"/>
    </source>
</evidence>
<dbReference type="AlphaFoldDB" id="A0A164S989"/>